<dbReference type="Proteomes" id="UP000192513">
    <property type="component" value="Unassembled WGS sequence"/>
</dbReference>
<evidence type="ECO:0000256" key="3">
    <source>
        <dbReference type="ARBA" id="ARBA00022723"/>
    </source>
</evidence>
<keyword evidence="6 7" id="KW-0503">Monooxygenase</keyword>
<dbReference type="GO" id="GO:0016705">
    <property type="term" value="F:oxidoreductase activity, acting on paired donors, with incorporation or reduction of molecular oxygen"/>
    <property type="evidence" value="ECO:0007669"/>
    <property type="project" value="InterPro"/>
</dbReference>
<dbReference type="InterPro" id="IPR001128">
    <property type="entry name" value="Cyt_P450"/>
</dbReference>
<proteinExistence type="inferred from homology"/>
<gene>
    <name evidence="8" type="ORF">BST39_04525</name>
</gene>
<dbReference type="InterPro" id="IPR036396">
    <property type="entry name" value="Cyt_P450_sf"/>
</dbReference>
<dbReference type="PROSITE" id="PS00086">
    <property type="entry name" value="CYTOCHROME_P450"/>
    <property type="match status" value="1"/>
</dbReference>
<evidence type="ECO:0000256" key="5">
    <source>
        <dbReference type="ARBA" id="ARBA00023004"/>
    </source>
</evidence>
<dbReference type="SUPFAM" id="SSF48264">
    <property type="entry name" value="Cytochrome P450"/>
    <property type="match status" value="1"/>
</dbReference>
<dbReference type="InterPro" id="IPR017972">
    <property type="entry name" value="Cyt_P450_CS"/>
</dbReference>
<keyword evidence="4 7" id="KW-0560">Oxidoreductase</keyword>
<evidence type="ECO:0000313" key="8">
    <source>
        <dbReference type="EMBL" id="ORB45481.1"/>
    </source>
</evidence>
<reference evidence="8 9" key="1">
    <citation type="submission" date="2017-02" db="EMBL/GenBank/DDBJ databases">
        <title>The new phylogeny of genus Mycobacterium.</title>
        <authorList>
            <person name="Tortoli E."/>
            <person name="Trovato A."/>
            <person name="Cirillo D.M."/>
        </authorList>
    </citation>
    <scope>NUCLEOTIDE SEQUENCE [LARGE SCALE GENOMIC DNA]</scope>
    <source>
        <strain evidence="8 9">DSM 45000</strain>
    </source>
</reference>
<sequence>MEHHVGDFDHMSEAFANDVHGSFRELRERCPVGYSERHGGHWLISRYDDVARILKDDESFSSARPPGTDGVAVHIPSMPAPLNVPIELDPPESLLYRRALHPFLSPAAVESRRPRIAALVGKCVDGFIECGAGDLITDLASPAPAYVITDMIGLSPEHSPRFSTMMHALTSHIPHSPEWEEAVADVPWAMGLIHTAITSRSDTGAPEDQDLISWLKQSRVNDQPISDEMMQSMVMLVIGGGVDTTTSLTGQALMWLCRNPEKREWLRKNLDQIKWVTEEFLRYSSPVTTQARTAIREVEVGGHTIAPGDRVLMCLAAANHDPAQFPSPDDVVVDREVNRHLAFGVGTHRCIGSNLARAMFEAMITEVLTRLPDYSVDEELATLYPAQGLVNGYVRLPVTFTPGSRAASST</sequence>
<dbReference type="PANTHER" id="PTHR46696">
    <property type="entry name" value="P450, PUTATIVE (EUROFUNG)-RELATED"/>
    <property type="match status" value="1"/>
</dbReference>
<dbReference type="GO" id="GO:0004497">
    <property type="term" value="F:monooxygenase activity"/>
    <property type="evidence" value="ECO:0007669"/>
    <property type="project" value="UniProtKB-KW"/>
</dbReference>
<comment type="caution">
    <text evidence="8">The sequence shown here is derived from an EMBL/GenBank/DDBJ whole genome shotgun (WGS) entry which is preliminary data.</text>
</comment>
<dbReference type="InterPro" id="IPR002397">
    <property type="entry name" value="Cyt_P450_B"/>
</dbReference>
<evidence type="ECO:0000256" key="1">
    <source>
        <dbReference type="ARBA" id="ARBA00010617"/>
    </source>
</evidence>
<dbReference type="EMBL" id="MVIE01000004">
    <property type="protein sequence ID" value="ORB45481.1"/>
    <property type="molecule type" value="Genomic_DNA"/>
</dbReference>
<protein>
    <recommendedName>
        <fullName evidence="10">Cytochrome</fullName>
    </recommendedName>
</protein>
<evidence type="ECO:0000256" key="4">
    <source>
        <dbReference type="ARBA" id="ARBA00023002"/>
    </source>
</evidence>
<accession>A0A1X0IF31</accession>
<dbReference type="GO" id="GO:0005506">
    <property type="term" value="F:iron ion binding"/>
    <property type="evidence" value="ECO:0007669"/>
    <property type="project" value="InterPro"/>
</dbReference>
<keyword evidence="2 7" id="KW-0349">Heme</keyword>
<dbReference type="PANTHER" id="PTHR46696:SF6">
    <property type="entry name" value="P450, PUTATIVE (EUROFUNG)-RELATED"/>
    <property type="match status" value="1"/>
</dbReference>
<dbReference type="OrthoDB" id="3209493at2"/>
<name>A0A1X0IF31_9MYCO</name>
<dbReference type="GO" id="GO:0020037">
    <property type="term" value="F:heme binding"/>
    <property type="evidence" value="ECO:0007669"/>
    <property type="project" value="InterPro"/>
</dbReference>
<keyword evidence="3 7" id="KW-0479">Metal-binding</keyword>
<dbReference type="PRINTS" id="PR00359">
    <property type="entry name" value="BP450"/>
</dbReference>
<evidence type="ECO:0000256" key="7">
    <source>
        <dbReference type="RuleBase" id="RU000461"/>
    </source>
</evidence>
<dbReference type="Pfam" id="PF00067">
    <property type="entry name" value="p450"/>
    <property type="match status" value="1"/>
</dbReference>
<dbReference type="AlphaFoldDB" id="A0A1X0IF31"/>
<organism evidence="8 9">
    <name type="scientific">Mycobacterium paraseoulense</name>
    <dbReference type="NCBI Taxonomy" id="590652"/>
    <lineage>
        <taxon>Bacteria</taxon>
        <taxon>Bacillati</taxon>
        <taxon>Actinomycetota</taxon>
        <taxon>Actinomycetes</taxon>
        <taxon>Mycobacteriales</taxon>
        <taxon>Mycobacteriaceae</taxon>
        <taxon>Mycobacterium</taxon>
    </lineage>
</organism>
<evidence type="ECO:0000313" key="9">
    <source>
        <dbReference type="Proteomes" id="UP000192513"/>
    </source>
</evidence>
<dbReference type="RefSeq" id="WP_083169463.1">
    <property type="nucleotide sequence ID" value="NZ_AP022619.1"/>
</dbReference>
<dbReference type="Gene3D" id="1.10.630.10">
    <property type="entry name" value="Cytochrome P450"/>
    <property type="match status" value="1"/>
</dbReference>
<evidence type="ECO:0008006" key="10">
    <source>
        <dbReference type="Google" id="ProtNLM"/>
    </source>
</evidence>
<evidence type="ECO:0000256" key="2">
    <source>
        <dbReference type="ARBA" id="ARBA00022617"/>
    </source>
</evidence>
<evidence type="ECO:0000256" key="6">
    <source>
        <dbReference type="ARBA" id="ARBA00023033"/>
    </source>
</evidence>
<comment type="similarity">
    <text evidence="1 7">Belongs to the cytochrome P450 family.</text>
</comment>
<keyword evidence="5 7" id="KW-0408">Iron</keyword>
<keyword evidence="9" id="KW-1185">Reference proteome</keyword>
<dbReference type="STRING" id="590652.BST39_04525"/>